<dbReference type="AlphaFoldDB" id="A0A9P7GU84"/>
<keyword evidence="2" id="KW-1185">Reference proteome</keyword>
<comment type="caution">
    <text evidence="1">The sequence shown here is derived from an EMBL/GenBank/DDBJ whole genome shotgun (WGS) entry which is preliminary data.</text>
</comment>
<gene>
    <name evidence="1" type="ORF">H0H81_001689</name>
</gene>
<dbReference type="InterPro" id="IPR032675">
    <property type="entry name" value="LRR_dom_sf"/>
</dbReference>
<dbReference type="SUPFAM" id="SSF52047">
    <property type="entry name" value="RNI-like"/>
    <property type="match status" value="1"/>
</dbReference>
<accession>A0A9P7GU84</accession>
<proteinExistence type="predicted"/>
<protein>
    <submittedName>
        <fullName evidence="1">Uncharacterized protein</fullName>
    </submittedName>
</protein>
<name>A0A9P7GU84_9AGAR</name>
<reference evidence="1" key="1">
    <citation type="submission" date="2021-02" db="EMBL/GenBank/DDBJ databases">
        <authorList>
            <person name="Nieuwenhuis M."/>
            <person name="Van De Peppel L.J.J."/>
        </authorList>
    </citation>
    <scope>NUCLEOTIDE SEQUENCE</scope>
    <source>
        <strain evidence="1">D49</strain>
    </source>
</reference>
<dbReference type="Gene3D" id="3.80.10.10">
    <property type="entry name" value="Ribonuclease Inhibitor"/>
    <property type="match status" value="1"/>
</dbReference>
<organism evidence="1 2">
    <name type="scientific">Sphagnurus paluster</name>
    <dbReference type="NCBI Taxonomy" id="117069"/>
    <lineage>
        <taxon>Eukaryota</taxon>
        <taxon>Fungi</taxon>
        <taxon>Dikarya</taxon>
        <taxon>Basidiomycota</taxon>
        <taxon>Agaricomycotina</taxon>
        <taxon>Agaricomycetes</taxon>
        <taxon>Agaricomycetidae</taxon>
        <taxon>Agaricales</taxon>
        <taxon>Tricholomatineae</taxon>
        <taxon>Lyophyllaceae</taxon>
        <taxon>Sphagnurus</taxon>
    </lineage>
</organism>
<evidence type="ECO:0000313" key="1">
    <source>
        <dbReference type="EMBL" id="KAG5653212.1"/>
    </source>
</evidence>
<evidence type="ECO:0000313" key="2">
    <source>
        <dbReference type="Proteomes" id="UP000717328"/>
    </source>
</evidence>
<dbReference type="EMBL" id="JABCKI010000066">
    <property type="protein sequence ID" value="KAG5653212.1"/>
    <property type="molecule type" value="Genomic_DNA"/>
</dbReference>
<sequence>MLPQHTTLSVTHWANSSENHTTKLLPYIGRIQELKLRMTVEDYTDLWQMLSPTQLANLTSLHLGFPDTEVLQTAVQDWRSVTLFKLVKRLRRLALTSPQDFTPTLLSLDVPWGQLIELHIDLENLSFQTAVSILQKSSALEGLVLRVYESEEAVGDFISGRILLPHLKTLRITVNDASMFHALIVPTLTSLHITETQMNSQDLSPDILHFLATSGCSLTSFTYKRATRSPCPLTLLRDLLGVLHGVTRFAAPDVMFCEEVMRDFACCALLPRVQDLGFCAPTREALVHMLEQRMQVEAKRGAVTLRRVNGTDHDRAHGPLRSTLFFYTLAGTSYS</sequence>
<dbReference type="Proteomes" id="UP000717328">
    <property type="component" value="Unassembled WGS sequence"/>
</dbReference>
<reference evidence="1" key="2">
    <citation type="submission" date="2021-10" db="EMBL/GenBank/DDBJ databases">
        <title>Phylogenomics reveals ancestral predisposition of the termite-cultivated fungus Termitomyces towards a domesticated lifestyle.</title>
        <authorList>
            <person name="Auxier B."/>
            <person name="Grum-Grzhimaylo A."/>
            <person name="Cardenas M.E."/>
            <person name="Lodge J.D."/>
            <person name="Laessoe T."/>
            <person name="Pedersen O."/>
            <person name="Smith M.E."/>
            <person name="Kuyper T.W."/>
            <person name="Franco-Molano E.A."/>
            <person name="Baroni T.J."/>
            <person name="Aanen D.K."/>
        </authorList>
    </citation>
    <scope>NUCLEOTIDE SEQUENCE</scope>
    <source>
        <strain evidence="1">D49</strain>
    </source>
</reference>